<reference evidence="3" key="1">
    <citation type="journal article" date="2019" name="Int. J. Syst. Evol. Microbiol.">
        <title>The Global Catalogue of Microorganisms (GCM) 10K type strain sequencing project: providing services to taxonomists for standard genome sequencing and annotation.</title>
        <authorList>
            <consortium name="The Broad Institute Genomics Platform"/>
            <consortium name="The Broad Institute Genome Sequencing Center for Infectious Disease"/>
            <person name="Wu L."/>
            <person name="Ma J."/>
        </authorList>
    </citation>
    <scope>NUCLEOTIDE SEQUENCE [LARGE SCALE GENOMIC DNA]</scope>
    <source>
        <strain evidence="3">CCM 8925</strain>
    </source>
</reference>
<keyword evidence="1" id="KW-0472">Membrane</keyword>
<keyword evidence="3" id="KW-1185">Reference proteome</keyword>
<keyword evidence="1" id="KW-1133">Transmembrane helix</keyword>
<proteinExistence type="predicted"/>
<dbReference type="RefSeq" id="WP_137638877.1">
    <property type="nucleotide sequence ID" value="NZ_BJDN01000050.1"/>
</dbReference>
<keyword evidence="2" id="KW-0808">Transferase</keyword>
<name>A0ABW3EH78_9LACO</name>
<evidence type="ECO:0000313" key="3">
    <source>
        <dbReference type="Proteomes" id="UP001597104"/>
    </source>
</evidence>
<sequence>MKRSKTYYYHTFTDDFISSGNQNYQLPSDYQWLHKGKLGTMVSLIITGIADIISWFLFRIIMRPKLVSAEKIKDHQDGGFFVYGNHTQAQSDALIAFHLLPRHLINIIATPANLGNLIVGKLLPFAGILPIPATFRQLIDFTKVVKQQALSGHAVFIYPEAHVWPFYTKIRPFSAASFHYPVDTGLASFCLTTTYHSRSWSKNPRIIIYVEGPFYPNADLTTKQQAADLRQQIYDCMKKRASLNDVEYIHYKKV</sequence>
<dbReference type="EMBL" id="JBHTIO010000052">
    <property type="protein sequence ID" value="MFD0898318.1"/>
    <property type="molecule type" value="Genomic_DNA"/>
</dbReference>
<protein>
    <submittedName>
        <fullName evidence="2">1-acyl-sn-glycerol-3-phosphate acyltransferase</fullName>
    </submittedName>
</protein>
<evidence type="ECO:0000313" key="2">
    <source>
        <dbReference type="EMBL" id="MFD0898318.1"/>
    </source>
</evidence>
<organism evidence="2 3">
    <name type="scientific">Loigolactobacillus binensis</name>
    <dbReference type="NCBI Taxonomy" id="2559922"/>
    <lineage>
        <taxon>Bacteria</taxon>
        <taxon>Bacillati</taxon>
        <taxon>Bacillota</taxon>
        <taxon>Bacilli</taxon>
        <taxon>Lactobacillales</taxon>
        <taxon>Lactobacillaceae</taxon>
        <taxon>Loigolactobacillus</taxon>
    </lineage>
</organism>
<comment type="caution">
    <text evidence="2">The sequence shown here is derived from an EMBL/GenBank/DDBJ whole genome shotgun (WGS) entry which is preliminary data.</text>
</comment>
<dbReference type="Proteomes" id="UP001597104">
    <property type="component" value="Unassembled WGS sequence"/>
</dbReference>
<evidence type="ECO:0000256" key="1">
    <source>
        <dbReference type="SAM" id="Phobius"/>
    </source>
</evidence>
<accession>A0ABW3EH78</accession>
<feature type="transmembrane region" description="Helical" evidence="1">
    <location>
        <begin position="38"/>
        <end position="58"/>
    </location>
</feature>
<keyword evidence="2" id="KW-0012">Acyltransferase</keyword>
<gene>
    <name evidence="2" type="ORF">ACFQZ7_11355</name>
</gene>
<dbReference type="GO" id="GO:0016746">
    <property type="term" value="F:acyltransferase activity"/>
    <property type="evidence" value="ECO:0007669"/>
    <property type="project" value="UniProtKB-KW"/>
</dbReference>
<keyword evidence="1" id="KW-0812">Transmembrane</keyword>